<dbReference type="AlphaFoldDB" id="A0ABD0L4R8"/>
<dbReference type="EMBL" id="JACVVK020000083">
    <property type="protein sequence ID" value="KAK7494435.1"/>
    <property type="molecule type" value="Genomic_DNA"/>
</dbReference>
<accession>A0ABD0L4R8</accession>
<reference evidence="1 2" key="1">
    <citation type="journal article" date="2023" name="Sci. Data">
        <title>Genome assembly of the Korean intertidal mud-creeper Batillaria attramentaria.</title>
        <authorList>
            <person name="Patra A.K."/>
            <person name="Ho P.T."/>
            <person name="Jun S."/>
            <person name="Lee S.J."/>
            <person name="Kim Y."/>
            <person name="Won Y.J."/>
        </authorList>
    </citation>
    <scope>NUCLEOTIDE SEQUENCE [LARGE SCALE GENOMIC DNA]</scope>
    <source>
        <strain evidence="1">Wonlab-2016</strain>
    </source>
</reference>
<protein>
    <submittedName>
        <fullName evidence="1">Uncharacterized protein</fullName>
    </submittedName>
</protein>
<proteinExistence type="predicted"/>
<evidence type="ECO:0000313" key="1">
    <source>
        <dbReference type="EMBL" id="KAK7494435.1"/>
    </source>
</evidence>
<evidence type="ECO:0000313" key="2">
    <source>
        <dbReference type="Proteomes" id="UP001519460"/>
    </source>
</evidence>
<dbReference type="Proteomes" id="UP001519460">
    <property type="component" value="Unassembled WGS sequence"/>
</dbReference>
<sequence length="82" mass="9359">MLSSRTEPSAKSFQFIKRPLRNVVLESLTLPVPRGRSFTRSLESCLKGCGQNGIVCIPERRDTKRFSVTFLRVIFLVRNCLT</sequence>
<name>A0ABD0L4R8_9CAEN</name>
<keyword evidence="2" id="KW-1185">Reference proteome</keyword>
<organism evidence="1 2">
    <name type="scientific">Batillaria attramentaria</name>
    <dbReference type="NCBI Taxonomy" id="370345"/>
    <lineage>
        <taxon>Eukaryota</taxon>
        <taxon>Metazoa</taxon>
        <taxon>Spiralia</taxon>
        <taxon>Lophotrochozoa</taxon>
        <taxon>Mollusca</taxon>
        <taxon>Gastropoda</taxon>
        <taxon>Caenogastropoda</taxon>
        <taxon>Sorbeoconcha</taxon>
        <taxon>Cerithioidea</taxon>
        <taxon>Batillariidae</taxon>
        <taxon>Batillaria</taxon>
    </lineage>
</organism>
<comment type="caution">
    <text evidence="1">The sequence shown here is derived from an EMBL/GenBank/DDBJ whole genome shotgun (WGS) entry which is preliminary data.</text>
</comment>
<gene>
    <name evidence="1" type="ORF">BaRGS_00014327</name>
</gene>